<proteinExistence type="predicted"/>
<evidence type="ECO:0008006" key="3">
    <source>
        <dbReference type="Google" id="ProtNLM"/>
    </source>
</evidence>
<gene>
    <name evidence="1" type="ORF">BES34_021190</name>
</gene>
<name>A0ABX4YCN8_9LEPT</name>
<comment type="caution">
    <text evidence="1">The sequence shown here is derived from an EMBL/GenBank/DDBJ whole genome shotgun (WGS) entry which is preliminary data.</text>
</comment>
<protein>
    <recommendedName>
        <fullName evidence="3">Lipoprotein</fullName>
    </recommendedName>
</protein>
<dbReference type="Proteomes" id="UP000094669">
    <property type="component" value="Unassembled WGS sequence"/>
</dbReference>
<dbReference type="EMBL" id="MCRM02000043">
    <property type="protein sequence ID" value="PNV71627.1"/>
    <property type="molecule type" value="Genomic_DNA"/>
</dbReference>
<sequence length="201" mass="23579">MNVRITFVFIVSILVLIAIPACGIFDKVDPDFKDDIMNGPENFQFDPNNVPILGVTTEEDLKKMYPPPSRKWTYKKPIPKEIMGARFNMDRVISYYHFQKDQISGPGKSGYVGKDYLYFNIFLEKGIVKQYLVIHDTKIKGKWMRTGNTRAPYSLKNNESWPDETADGQCYWLQRKDRLYYLNSDSFMECPYWKAVPAWEK</sequence>
<reference evidence="1" key="1">
    <citation type="submission" date="2018-01" db="EMBL/GenBank/DDBJ databases">
        <title>Genomic characterization of Leptospira inadai serogroup Lyme isolated from captured rat in Brazil and comparative analysis with human reference strain.</title>
        <authorList>
            <person name="Moreno L.Z."/>
            <person name="Loureiro A.P."/>
            <person name="Miraglia F."/>
            <person name="Kremer F.S."/>
            <person name="Eslabao M.R."/>
            <person name="Dellagostin O.A."/>
            <person name="Lilenbaum W."/>
            <person name="Moreno A.M."/>
        </authorList>
    </citation>
    <scope>NUCLEOTIDE SEQUENCE [LARGE SCALE GENOMIC DNA]</scope>
    <source>
        <strain evidence="1">M34/99</strain>
    </source>
</reference>
<keyword evidence="2" id="KW-1185">Reference proteome</keyword>
<organism evidence="1 2">
    <name type="scientific">Leptospira inadai serovar Lyme</name>
    <dbReference type="NCBI Taxonomy" id="293084"/>
    <lineage>
        <taxon>Bacteria</taxon>
        <taxon>Pseudomonadati</taxon>
        <taxon>Spirochaetota</taxon>
        <taxon>Spirochaetia</taxon>
        <taxon>Leptospirales</taxon>
        <taxon>Leptospiraceae</taxon>
        <taxon>Leptospira</taxon>
    </lineage>
</organism>
<accession>A0ABX4YCN8</accession>
<evidence type="ECO:0000313" key="1">
    <source>
        <dbReference type="EMBL" id="PNV71627.1"/>
    </source>
</evidence>
<evidence type="ECO:0000313" key="2">
    <source>
        <dbReference type="Proteomes" id="UP000094669"/>
    </source>
</evidence>